<proteinExistence type="predicted"/>
<comment type="caution">
    <text evidence="1">The sequence shown here is derived from an EMBL/GenBank/DDBJ whole genome shotgun (WGS) entry which is preliminary data.</text>
</comment>
<organism evidence="1">
    <name type="scientific">marine sediment metagenome</name>
    <dbReference type="NCBI Taxonomy" id="412755"/>
    <lineage>
        <taxon>unclassified sequences</taxon>
        <taxon>metagenomes</taxon>
        <taxon>ecological metagenomes</taxon>
    </lineage>
</organism>
<accession>X0UIM6</accession>
<sequence>MIFAVFHNLKASAACEQRLVYSKYPGPEDPALVIPRGDLVFCKFNGSME</sequence>
<evidence type="ECO:0000313" key="1">
    <source>
        <dbReference type="EMBL" id="GAF99151.1"/>
    </source>
</evidence>
<reference evidence="1" key="1">
    <citation type="journal article" date="2014" name="Front. Microbiol.">
        <title>High frequency of phylogenetically diverse reductive dehalogenase-homologous genes in deep subseafloor sedimentary metagenomes.</title>
        <authorList>
            <person name="Kawai M."/>
            <person name="Futagami T."/>
            <person name="Toyoda A."/>
            <person name="Takaki Y."/>
            <person name="Nishi S."/>
            <person name="Hori S."/>
            <person name="Arai W."/>
            <person name="Tsubouchi T."/>
            <person name="Morono Y."/>
            <person name="Uchiyama I."/>
            <person name="Ito T."/>
            <person name="Fujiyama A."/>
            <person name="Inagaki F."/>
            <person name="Takami H."/>
        </authorList>
    </citation>
    <scope>NUCLEOTIDE SEQUENCE</scope>
    <source>
        <strain evidence="1">Expedition CK06-06</strain>
    </source>
</reference>
<dbReference type="AlphaFoldDB" id="X0UIM6"/>
<gene>
    <name evidence="1" type="ORF">S01H1_20277</name>
</gene>
<dbReference type="EMBL" id="BARS01011069">
    <property type="protein sequence ID" value="GAF99151.1"/>
    <property type="molecule type" value="Genomic_DNA"/>
</dbReference>
<name>X0UIM6_9ZZZZ</name>
<protein>
    <submittedName>
        <fullName evidence="1">Uncharacterized protein</fullName>
    </submittedName>
</protein>